<evidence type="ECO:0008006" key="3">
    <source>
        <dbReference type="Google" id="ProtNLM"/>
    </source>
</evidence>
<dbReference type="RefSeq" id="WP_345526644.1">
    <property type="nucleotide sequence ID" value="NZ_BAABKN010000013.1"/>
</dbReference>
<accession>A0ABP8YR31</accession>
<evidence type="ECO:0000313" key="1">
    <source>
        <dbReference type="EMBL" id="GAA4736345.1"/>
    </source>
</evidence>
<comment type="caution">
    <text evidence="1">The sequence shown here is derived from an EMBL/GenBank/DDBJ whole genome shotgun (WGS) entry which is preliminary data.</text>
</comment>
<dbReference type="EMBL" id="BAABKN010000013">
    <property type="protein sequence ID" value="GAA4736345.1"/>
    <property type="molecule type" value="Genomic_DNA"/>
</dbReference>
<organism evidence="1 2">
    <name type="scientific">Nocardioides endophyticus</name>
    <dbReference type="NCBI Taxonomy" id="1353775"/>
    <lineage>
        <taxon>Bacteria</taxon>
        <taxon>Bacillati</taxon>
        <taxon>Actinomycetota</taxon>
        <taxon>Actinomycetes</taxon>
        <taxon>Propionibacteriales</taxon>
        <taxon>Nocardioidaceae</taxon>
        <taxon>Nocardioides</taxon>
    </lineage>
</organism>
<dbReference type="SUPFAM" id="SSF50475">
    <property type="entry name" value="FMN-binding split barrel"/>
    <property type="match status" value="1"/>
</dbReference>
<sequence>MSVLVDLADLPKTLADFDRGYLLTSRDGLVKAVSVRAVPDNGGLRITTPGRGSVANVDANPNLTLVFPPLTNPGMSLLVDGIGAVDGGDVLVTPTGAVLHKPVS</sequence>
<name>A0ABP8YR31_9ACTN</name>
<dbReference type="Proteomes" id="UP001499882">
    <property type="component" value="Unassembled WGS sequence"/>
</dbReference>
<gene>
    <name evidence="1" type="ORF">GCM10023350_20240</name>
</gene>
<proteinExistence type="predicted"/>
<protein>
    <recommendedName>
        <fullName evidence="3">Pyridoxamine 5'-phosphate oxidase</fullName>
    </recommendedName>
</protein>
<keyword evidence="2" id="KW-1185">Reference proteome</keyword>
<reference evidence="2" key="1">
    <citation type="journal article" date="2019" name="Int. J. Syst. Evol. Microbiol.">
        <title>The Global Catalogue of Microorganisms (GCM) 10K type strain sequencing project: providing services to taxonomists for standard genome sequencing and annotation.</title>
        <authorList>
            <consortium name="The Broad Institute Genomics Platform"/>
            <consortium name="The Broad Institute Genome Sequencing Center for Infectious Disease"/>
            <person name="Wu L."/>
            <person name="Ma J."/>
        </authorList>
    </citation>
    <scope>NUCLEOTIDE SEQUENCE [LARGE SCALE GENOMIC DNA]</scope>
    <source>
        <strain evidence="2">JCM 18532</strain>
    </source>
</reference>
<evidence type="ECO:0000313" key="2">
    <source>
        <dbReference type="Proteomes" id="UP001499882"/>
    </source>
</evidence>